<proteinExistence type="inferred from homology"/>
<evidence type="ECO:0000256" key="5">
    <source>
        <dbReference type="ARBA" id="ARBA00022741"/>
    </source>
</evidence>
<dbReference type="AlphaFoldDB" id="A0A1H7J497"/>
<dbReference type="InterPro" id="IPR004372">
    <property type="entry name" value="Ac/propionate_kinase"/>
</dbReference>
<feature type="site" description="Transition state stabilizer" evidence="9">
    <location>
        <position position="175"/>
    </location>
</feature>
<dbReference type="Pfam" id="PF00871">
    <property type="entry name" value="Acetate_kinase"/>
    <property type="match status" value="1"/>
</dbReference>
<dbReference type="EMBL" id="FOAG01000002">
    <property type="protein sequence ID" value="SEK68707.1"/>
    <property type="molecule type" value="Genomic_DNA"/>
</dbReference>
<evidence type="ECO:0000256" key="9">
    <source>
        <dbReference type="HAMAP-Rule" id="MF_00020"/>
    </source>
</evidence>
<protein>
    <recommendedName>
        <fullName evidence="9">Acetate kinase</fullName>
        <ecNumber evidence="9">2.7.2.1</ecNumber>
    </recommendedName>
    <alternativeName>
        <fullName evidence="9">Acetokinase</fullName>
    </alternativeName>
</protein>
<evidence type="ECO:0000256" key="8">
    <source>
        <dbReference type="ARBA" id="ARBA00022842"/>
    </source>
</evidence>
<feature type="binding site" evidence="9">
    <location>
        <position position="14"/>
    </location>
    <ligand>
        <name>Mg(2+)</name>
        <dbReference type="ChEBI" id="CHEBI:18420"/>
    </ligand>
</feature>
<comment type="pathway">
    <text evidence="9">Metabolic intermediate biosynthesis; acetyl-CoA biosynthesis; acetyl-CoA from acetate: step 1/2.</text>
</comment>
<reference evidence="11 12" key="1">
    <citation type="submission" date="2016-10" db="EMBL/GenBank/DDBJ databases">
        <authorList>
            <person name="de Groot N.N."/>
        </authorList>
    </citation>
    <scope>NUCLEOTIDE SEQUENCE [LARGE SCALE GENOMIC DNA]</scope>
    <source>
        <strain evidence="11 12">DSM 100674</strain>
    </source>
</reference>
<evidence type="ECO:0000256" key="4">
    <source>
        <dbReference type="ARBA" id="ARBA00022723"/>
    </source>
</evidence>
<dbReference type="InterPro" id="IPR023865">
    <property type="entry name" value="Aliphatic_acid_kinase_CS"/>
</dbReference>
<comment type="cofactor">
    <cofactor evidence="9">
        <name>Mg(2+)</name>
        <dbReference type="ChEBI" id="CHEBI:18420"/>
    </cofactor>
    <cofactor evidence="9">
        <name>Mn(2+)</name>
        <dbReference type="ChEBI" id="CHEBI:29035"/>
    </cofactor>
    <text evidence="9">Mg(2+). Can also accept Mn(2+).</text>
</comment>
<feature type="site" description="Transition state stabilizer" evidence="9">
    <location>
        <position position="235"/>
    </location>
</feature>
<feature type="binding site" evidence="9">
    <location>
        <position position="87"/>
    </location>
    <ligand>
        <name>substrate</name>
    </ligand>
</feature>
<evidence type="ECO:0000256" key="7">
    <source>
        <dbReference type="ARBA" id="ARBA00022840"/>
    </source>
</evidence>
<feature type="binding site" evidence="9">
    <location>
        <begin position="320"/>
        <end position="324"/>
    </location>
    <ligand>
        <name>ATP</name>
        <dbReference type="ChEBI" id="CHEBI:30616"/>
    </ligand>
</feature>
<evidence type="ECO:0000313" key="12">
    <source>
        <dbReference type="Proteomes" id="UP000199582"/>
    </source>
</evidence>
<dbReference type="InterPro" id="IPR000890">
    <property type="entry name" value="Aliphatic_acid_kin_short-chain"/>
</dbReference>
<comment type="function">
    <text evidence="9">Catalyzes the formation of acetyl phosphate from acetate and ATP. Can also catalyze the reverse reaction.</text>
</comment>
<keyword evidence="2 9" id="KW-0963">Cytoplasm</keyword>
<keyword evidence="8 9" id="KW-0460">Magnesium</keyword>
<dbReference type="GO" id="GO:0006083">
    <property type="term" value="P:acetate metabolic process"/>
    <property type="evidence" value="ECO:0007669"/>
    <property type="project" value="TreeGrafter"/>
</dbReference>
<evidence type="ECO:0000256" key="6">
    <source>
        <dbReference type="ARBA" id="ARBA00022777"/>
    </source>
</evidence>
<dbReference type="PANTHER" id="PTHR21060:SF21">
    <property type="entry name" value="ACETATE KINASE"/>
    <property type="match status" value="1"/>
</dbReference>
<comment type="similarity">
    <text evidence="1 9 10">Belongs to the acetokinase family.</text>
</comment>
<comment type="catalytic activity">
    <reaction evidence="9">
        <text>acetate + ATP = acetyl phosphate + ADP</text>
        <dbReference type="Rhea" id="RHEA:11352"/>
        <dbReference type="ChEBI" id="CHEBI:22191"/>
        <dbReference type="ChEBI" id="CHEBI:30089"/>
        <dbReference type="ChEBI" id="CHEBI:30616"/>
        <dbReference type="ChEBI" id="CHEBI:456216"/>
        <dbReference type="EC" id="2.7.2.1"/>
    </reaction>
</comment>
<comment type="subunit">
    <text evidence="9">Homodimer.</text>
</comment>
<keyword evidence="7 9" id="KW-0067">ATP-binding</keyword>
<dbReference type="NCBIfam" id="TIGR00016">
    <property type="entry name" value="ackA"/>
    <property type="match status" value="1"/>
</dbReference>
<dbReference type="PIRSF" id="PIRSF000722">
    <property type="entry name" value="Acetate_prop_kin"/>
    <property type="match status" value="1"/>
</dbReference>
<feature type="active site" description="Proton donor/acceptor" evidence="9">
    <location>
        <position position="144"/>
    </location>
</feature>
<dbReference type="PANTHER" id="PTHR21060">
    <property type="entry name" value="ACETATE KINASE"/>
    <property type="match status" value="1"/>
</dbReference>
<dbReference type="InterPro" id="IPR043129">
    <property type="entry name" value="ATPase_NBD"/>
</dbReference>
<accession>A0A1H7J497</accession>
<dbReference type="OrthoDB" id="9802453at2"/>
<dbReference type="PRINTS" id="PR00471">
    <property type="entry name" value="ACETATEKNASE"/>
</dbReference>
<keyword evidence="6 9" id="KW-0418">Kinase</keyword>
<gene>
    <name evidence="9" type="primary">ackA</name>
    <name evidence="11" type="ORF">SAMN05443999_10269</name>
</gene>
<dbReference type="SUPFAM" id="SSF53067">
    <property type="entry name" value="Actin-like ATPase domain"/>
    <property type="match status" value="2"/>
</dbReference>
<keyword evidence="12" id="KW-1185">Reference proteome</keyword>
<evidence type="ECO:0000256" key="3">
    <source>
        <dbReference type="ARBA" id="ARBA00022679"/>
    </source>
</evidence>
<dbReference type="GO" id="GO:0008776">
    <property type="term" value="F:acetate kinase activity"/>
    <property type="evidence" value="ECO:0007669"/>
    <property type="project" value="UniProtKB-UniRule"/>
</dbReference>
<organism evidence="11 12">
    <name type="scientific">Roseovarius azorensis</name>
    <dbReference type="NCBI Taxonomy" id="1287727"/>
    <lineage>
        <taxon>Bacteria</taxon>
        <taxon>Pseudomonadati</taxon>
        <taxon>Pseudomonadota</taxon>
        <taxon>Alphaproteobacteria</taxon>
        <taxon>Rhodobacterales</taxon>
        <taxon>Roseobacteraceae</taxon>
        <taxon>Roseovarius</taxon>
    </lineage>
</organism>
<dbReference type="HAMAP" id="MF_00020">
    <property type="entry name" value="Acetate_kinase"/>
    <property type="match status" value="1"/>
</dbReference>
<evidence type="ECO:0000256" key="1">
    <source>
        <dbReference type="ARBA" id="ARBA00008748"/>
    </source>
</evidence>
<dbReference type="STRING" id="1287727.SAMN05443999_10269"/>
<feature type="binding site" evidence="9">
    <location>
        <position position="371"/>
    </location>
    <ligand>
        <name>Mg(2+)</name>
        <dbReference type="ChEBI" id="CHEBI:18420"/>
    </ligand>
</feature>
<dbReference type="GO" id="GO:0005829">
    <property type="term" value="C:cytosol"/>
    <property type="evidence" value="ECO:0007669"/>
    <property type="project" value="TreeGrafter"/>
</dbReference>
<dbReference type="PROSITE" id="PS01076">
    <property type="entry name" value="ACETATE_KINASE_2"/>
    <property type="match status" value="1"/>
</dbReference>
<dbReference type="EC" id="2.7.2.1" evidence="9"/>
<keyword evidence="3 9" id="KW-0808">Transferase</keyword>
<keyword evidence="4 9" id="KW-0479">Metal-binding</keyword>
<name>A0A1H7J497_9RHOB</name>
<dbReference type="GO" id="GO:0000287">
    <property type="term" value="F:magnesium ion binding"/>
    <property type="evidence" value="ECO:0007669"/>
    <property type="project" value="UniProtKB-UniRule"/>
</dbReference>
<dbReference type="Proteomes" id="UP000199582">
    <property type="component" value="Unassembled WGS sequence"/>
</dbReference>
<evidence type="ECO:0000256" key="10">
    <source>
        <dbReference type="RuleBase" id="RU003835"/>
    </source>
</evidence>
<dbReference type="Gene3D" id="3.30.420.40">
    <property type="match status" value="2"/>
</dbReference>
<comment type="subcellular location">
    <subcellularLocation>
        <location evidence="9">Cytoplasm</location>
    </subcellularLocation>
</comment>
<feature type="binding site" evidence="9">
    <location>
        <position position="21"/>
    </location>
    <ligand>
        <name>ATP</name>
        <dbReference type="ChEBI" id="CHEBI:30616"/>
    </ligand>
</feature>
<feature type="binding site" evidence="9">
    <location>
        <begin position="202"/>
        <end position="206"/>
    </location>
    <ligand>
        <name>ATP</name>
        <dbReference type="ChEBI" id="CHEBI:30616"/>
    </ligand>
</feature>
<evidence type="ECO:0000313" key="11">
    <source>
        <dbReference type="EMBL" id="SEK68707.1"/>
    </source>
</evidence>
<dbReference type="RefSeq" id="WP_093032200.1">
    <property type="nucleotide sequence ID" value="NZ_FOAG01000002.1"/>
</dbReference>
<feature type="binding site" evidence="9">
    <location>
        <begin position="275"/>
        <end position="277"/>
    </location>
    <ligand>
        <name>ATP</name>
        <dbReference type="ChEBI" id="CHEBI:30616"/>
    </ligand>
</feature>
<evidence type="ECO:0000256" key="2">
    <source>
        <dbReference type="ARBA" id="ARBA00022490"/>
    </source>
</evidence>
<dbReference type="PROSITE" id="PS01075">
    <property type="entry name" value="ACETATE_KINASE_1"/>
    <property type="match status" value="1"/>
</dbReference>
<sequence>MTGPGDGDLVLVLNAGSSSIKLAIFDSALNQILSGIADGIGGPGTLRLDGMKSAQDVPDHATALHALLKALEDQGFPITRFRAAGHRVVHGGAGLTRPVRITPDVLAAIKACVPLAPLHNPHNLAAIETLAHLAPDLPQCACFDTAFHATNPEVATRYAVPPAIAARGIRRYGFHGISYASLVDGFPDRTGHPLPARLLAFHLGNGASICAIRDGQSVASTMGYSPLDGLTMGTRTGEIDGNAVLRLAEEDGITATHHLLNHESGLRGLSGGLSDMRALMQADTPEARFAIDHFCYWAIRHAGSLIAAMEGLDAIAFTGGIGENAALIRSRIVEGLGWLGARLDAAANEAGRPRLHSGASTVACWTIPAQEERRIAADALCLLGSP</sequence>
<dbReference type="GO" id="GO:0006085">
    <property type="term" value="P:acetyl-CoA biosynthetic process"/>
    <property type="evidence" value="ECO:0007669"/>
    <property type="project" value="UniProtKB-UniRule"/>
</dbReference>
<keyword evidence="5 9" id="KW-0547">Nucleotide-binding</keyword>
<dbReference type="GO" id="GO:0005524">
    <property type="term" value="F:ATP binding"/>
    <property type="evidence" value="ECO:0007669"/>
    <property type="project" value="UniProtKB-KW"/>
</dbReference>
<dbReference type="UniPathway" id="UPA00340">
    <property type="reaction ID" value="UER00458"/>
</dbReference>